<proteinExistence type="predicted"/>
<evidence type="ECO:0000313" key="1">
    <source>
        <dbReference type="EMBL" id="WUT87334.1"/>
    </source>
</evidence>
<sequence>MWPEVRAHWVEHHRCLEQDEHEPFAPAEDELPELRQQFATALAPITAAEVDWDSVTGRWVAGGWRWISWASASSGSGRSSSCSARCSRCSSAASTARRLAQTAKSLQPNR</sequence>
<protein>
    <submittedName>
        <fullName evidence="1">Uncharacterized protein</fullName>
    </submittedName>
</protein>
<dbReference type="Proteomes" id="UP001432060">
    <property type="component" value="Chromosome"/>
</dbReference>
<evidence type="ECO:0000313" key="2">
    <source>
        <dbReference type="Proteomes" id="UP001432060"/>
    </source>
</evidence>
<dbReference type="RefSeq" id="WP_329404345.1">
    <property type="nucleotide sequence ID" value="NZ_CP109019.1"/>
</dbReference>
<keyword evidence="2" id="KW-1185">Reference proteome</keyword>
<accession>A0ABZ1XUZ8</accession>
<name>A0ABZ1XUZ8_9ACTN</name>
<gene>
    <name evidence="1" type="ORF">OG515_36560</name>
</gene>
<organism evidence="1 2">
    <name type="scientific">Streptomyces melanogenes</name>
    <dbReference type="NCBI Taxonomy" id="67326"/>
    <lineage>
        <taxon>Bacteria</taxon>
        <taxon>Bacillati</taxon>
        <taxon>Actinomycetota</taxon>
        <taxon>Actinomycetes</taxon>
        <taxon>Kitasatosporales</taxon>
        <taxon>Streptomycetaceae</taxon>
        <taxon>Streptomyces</taxon>
    </lineage>
</organism>
<reference evidence="1" key="1">
    <citation type="submission" date="2022-10" db="EMBL/GenBank/DDBJ databases">
        <title>The complete genomes of actinobacterial strains from the NBC collection.</title>
        <authorList>
            <person name="Joergensen T.S."/>
            <person name="Alvarez Arevalo M."/>
            <person name="Sterndorff E.B."/>
            <person name="Faurdal D."/>
            <person name="Vuksanovic O."/>
            <person name="Mourched A.-S."/>
            <person name="Charusanti P."/>
            <person name="Shaw S."/>
            <person name="Blin K."/>
            <person name="Weber T."/>
        </authorList>
    </citation>
    <scope>NUCLEOTIDE SEQUENCE</scope>
    <source>
        <strain evidence="1">NBC_00668</strain>
    </source>
</reference>
<dbReference type="EMBL" id="CP109019">
    <property type="protein sequence ID" value="WUT87334.1"/>
    <property type="molecule type" value="Genomic_DNA"/>
</dbReference>